<accession>A0A8T2M373</accession>
<gene>
    <name evidence="1" type="ORF">AMEX_G6358</name>
</gene>
<dbReference type="EMBL" id="JAICCE010000004">
    <property type="protein sequence ID" value="KAG9278479.1"/>
    <property type="molecule type" value="Genomic_DNA"/>
</dbReference>
<dbReference type="Proteomes" id="UP000752171">
    <property type="component" value="Unassembled WGS sequence"/>
</dbReference>
<dbReference type="AlphaFoldDB" id="A0A8T2M373"/>
<sequence>MYHQNHYLLWSDRPVCRHSLRRRCGGLGYDCCGQQENEDSSASWMHEQPTVCYYAGETDLTREYIEIETDSCLTVADQDFEEVHIGQELEDHEVWLEQTHQTDYDQEHIHGVSSCPPTNHRMNEGSEQNKGCLCPYRTVHSRWGNEATNQCPCVSPQCFNVRNTLVVGVEVDVLEELVYEDTEIVQTQTVFDGSLENHPMNSTSCCCNQLFLQ</sequence>
<organism evidence="1 2">
    <name type="scientific">Astyanax mexicanus</name>
    <name type="common">Blind cave fish</name>
    <name type="synonym">Astyanax fasciatus mexicanus</name>
    <dbReference type="NCBI Taxonomy" id="7994"/>
    <lineage>
        <taxon>Eukaryota</taxon>
        <taxon>Metazoa</taxon>
        <taxon>Chordata</taxon>
        <taxon>Craniata</taxon>
        <taxon>Vertebrata</taxon>
        <taxon>Euteleostomi</taxon>
        <taxon>Actinopterygii</taxon>
        <taxon>Neopterygii</taxon>
        <taxon>Teleostei</taxon>
        <taxon>Ostariophysi</taxon>
        <taxon>Characiformes</taxon>
        <taxon>Characoidei</taxon>
        <taxon>Acestrorhamphidae</taxon>
        <taxon>Acestrorhamphinae</taxon>
        <taxon>Astyanax</taxon>
    </lineage>
</organism>
<proteinExistence type="predicted"/>
<name>A0A8T2M373_ASTMX</name>
<protein>
    <submittedName>
        <fullName evidence="1">Uncharacterized protein</fullName>
    </submittedName>
</protein>
<evidence type="ECO:0000313" key="1">
    <source>
        <dbReference type="EMBL" id="KAG9278479.1"/>
    </source>
</evidence>
<evidence type="ECO:0000313" key="2">
    <source>
        <dbReference type="Proteomes" id="UP000752171"/>
    </source>
</evidence>
<reference evidence="1 2" key="1">
    <citation type="submission" date="2021-07" db="EMBL/GenBank/DDBJ databases">
        <authorList>
            <person name="Imarazene B."/>
            <person name="Zahm M."/>
            <person name="Klopp C."/>
            <person name="Cabau C."/>
            <person name="Beille S."/>
            <person name="Jouanno E."/>
            <person name="Castinel A."/>
            <person name="Lluch J."/>
            <person name="Gil L."/>
            <person name="Kuchtly C."/>
            <person name="Lopez Roques C."/>
            <person name="Donnadieu C."/>
            <person name="Parrinello H."/>
            <person name="Journot L."/>
            <person name="Du K."/>
            <person name="Schartl M."/>
            <person name="Retaux S."/>
            <person name="Guiguen Y."/>
        </authorList>
    </citation>
    <scope>NUCLEOTIDE SEQUENCE [LARGE SCALE GENOMIC DNA]</scope>
    <source>
        <strain evidence="1">Pach_M1</strain>
        <tissue evidence="1">Testis</tissue>
    </source>
</reference>
<comment type="caution">
    <text evidence="1">The sequence shown here is derived from an EMBL/GenBank/DDBJ whole genome shotgun (WGS) entry which is preliminary data.</text>
</comment>